<dbReference type="PANTHER" id="PTHR23113">
    <property type="entry name" value="GUANINE NUCLEOTIDE EXCHANGE FACTOR"/>
    <property type="match status" value="1"/>
</dbReference>
<dbReference type="InterPro" id="IPR008937">
    <property type="entry name" value="Ras-like_GEF"/>
</dbReference>
<name>A0AAD5TCK7_9FUNG</name>
<accession>A0AAD5TCK7</accession>
<feature type="compositionally biased region" description="Polar residues" evidence="3">
    <location>
        <begin position="701"/>
        <end position="720"/>
    </location>
</feature>
<keyword evidence="6" id="KW-1185">Reference proteome</keyword>
<dbReference type="SUPFAM" id="SSF48366">
    <property type="entry name" value="Ras GEF"/>
    <property type="match status" value="1"/>
</dbReference>
<evidence type="ECO:0000313" key="5">
    <source>
        <dbReference type="EMBL" id="KAJ3142569.1"/>
    </source>
</evidence>
<protein>
    <submittedName>
        <fullName evidence="5">RasGEF</fullName>
    </submittedName>
</protein>
<gene>
    <name evidence="5" type="primary">RALGPS2_1</name>
    <name evidence="5" type="ORF">HK100_000945</name>
</gene>
<dbReference type="AlphaFoldDB" id="A0AAD5TCK7"/>
<dbReference type="EMBL" id="JADGJH010000012">
    <property type="protein sequence ID" value="KAJ3142569.1"/>
    <property type="molecule type" value="Genomic_DNA"/>
</dbReference>
<feature type="compositionally biased region" description="Low complexity" evidence="3">
    <location>
        <begin position="288"/>
        <end position="300"/>
    </location>
</feature>
<dbReference type="PROSITE" id="PS50009">
    <property type="entry name" value="RASGEF_CAT"/>
    <property type="match status" value="1"/>
</dbReference>
<sequence>MDAIEYSVKQASLFAANGNAKNTTANVYQEAYDMFLANLGKLCGDERKWCDEYLISKAHNSFVPTGAVRDGEDALYRMIPLCRTCVSAIEKILDAGLVMSSAKFISRPPLTKERRVSSLPVDHSSDLHLAMSPQASLFSAVLDSFPSDFRINPNSTGVGGSLCTPANVPAPRISQSMDSYQVLESPGFSLRESIDMSVNDDSQIRFSLNAESTRSRENSSARTTETSPHIDAKEILHPLIGKSGAKTTVPEIPTSPLSTTYVTLSQKLSVLTSPQSSPDIDQFVTTQDTLPSPSSNSESTSLDEEEANEIRTQISKVLHQIQVLSFNPTVSIYCFRPIAIAYQLCVIEHNLLRQIHSNDVLVHKNPHPAPSLQACADFFNYFTRLVECSILQHQNLADRVKTITRWFKTAGFLKRFNNFQSLKALTGALNTPPIIRLKKTWSQIKRKNAVELAEFEELADLVSEQNNHSLYRNYIKNNQTRPIVPYLGVITHDMSYLIAAAKNTNQSLVSDKRVQEIQKFVRYCCLGPRYSYEMLVDLDSSMYTSSVVPTTKKSRRKVKGGGLSDIGVEVLGTTFKEASEVEIGAFIAHWLLSRKYVSEKEVDEMSLAREPKVGNGATKVSSTGNANEHAFTLNEEIVSIGTQSKTEDMTDSKTESTSSFLKAKDNSSAAPLSPGLTKGKMGGSTASFMETLRETAYTLVSKQSKTDKSGSGTPAVSNSPGKKAASGIAKPLNDIVPRGRQLESLLRRRQRSVSNLDADTVIGANKSVSMDAGLNSRTTNMLDAQSFSKDVEKASSYGSVGSIHHSYAIGIAEEPASVRNEDFNGVESEELKRKLELLEIQEDSQLRGTSSSCTTPLGKIRDNHQSGSSGNYRHNFFTSFFAHTENNEGQVVMPNDGLVSLSSESSRQILFSKQEASSKLDSCSNKQYADETSSAKSGFFSSTKNSQQIESIASEQASSLSVHQPEGKEKQKSRRRASSAGVADAGKNFTSESNATNEISLLNQDPPQQSIHGEQSGAIKQIKKLNKRLSEKAIDLSNQPSPISNTAALLWGNKHSKSPKSQSLVPITDATIDIESKSRKTSDEKGPKFMNQKHQQLKTAPMSLNLSHEPKTALPALRKSNLASTIPPVIPPKPAELSRTKLGTSTANSSTISLHTMSEEQLK</sequence>
<feature type="compositionally biased region" description="Polar residues" evidence="3">
    <location>
        <begin position="1141"/>
        <end position="1156"/>
    </location>
</feature>
<feature type="region of interest" description="Disordered" evidence="3">
    <location>
        <begin position="272"/>
        <end position="307"/>
    </location>
</feature>
<dbReference type="Proteomes" id="UP001211907">
    <property type="component" value="Unassembled WGS sequence"/>
</dbReference>
<dbReference type="PANTHER" id="PTHR23113:SF368">
    <property type="entry name" value="CELL DIVISION CONTROL PROTEIN 25"/>
    <property type="match status" value="1"/>
</dbReference>
<dbReference type="GO" id="GO:0005886">
    <property type="term" value="C:plasma membrane"/>
    <property type="evidence" value="ECO:0007669"/>
    <property type="project" value="TreeGrafter"/>
</dbReference>
<feature type="region of interest" description="Disordered" evidence="3">
    <location>
        <begin position="1123"/>
        <end position="1163"/>
    </location>
</feature>
<feature type="region of interest" description="Disordered" evidence="3">
    <location>
        <begin position="208"/>
        <end position="230"/>
    </location>
</feature>
<evidence type="ECO:0000256" key="3">
    <source>
        <dbReference type="SAM" id="MobiDB-lite"/>
    </source>
</evidence>
<feature type="compositionally biased region" description="Polar residues" evidence="3">
    <location>
        <begin position="272"/>
        <end position="287"/>
    </location>
</feature>
<evidence type="ECO:0000313" key="6">
    <source>
        <dbReference type="Proteomes" id="UP001211907"/>
    </source>
</evidence>
<feature type="region of interest" description="Disordered" evidence="3">
    <location>
        <begin position="950"/>
        <end position="993"/>
    </location>
</feature>
<organism evidence="5 6">
    <name type="scientific">Physocladia obscura</name>
    <dbReference type="NCBI Taxonomy" id="109957"/>
    <lineage>
        <taxon>Eukaryota</taxon>
        <taxon>Fungi</taxon>
        <taxon>Fungi incertae sedis</taxon>
        <taxon>Chytridiomycota</taxon>
        <taxon>Chytridiomycota incertae sedis</taxon>
        <taxon>Chytridiomycetes</taxon>
        <taxon>Chytridiales</taxon>
        <taxon>Chytriomycetaceae</taxon>
        <taxon>Physocladia</taxon>
    </lineage>
</organism>
<dbReference type="InterPro" id="IPR001895">
    <property type="entry name" value="RASGEF_cat_dom"/>
</dbReference>
<evidence type="ECO:0000256" key="1">
    <source>
        <dbReference type="ARBA" id="ARBA00022658"/>
    </source>
</evidence>
<dbReference type="Gene3D" id="1.10.840.10">
    <property type="entry name" value="Ras guanine-nucleotide exchange factors catalytic domain"/>
    <property type="match status" value="1"/>
</dbReference>
<keyword evidence="1 2" id="KW-0344">Guanine-nucleotide releasing factor</keyword>
<proteinExistence type="predicted"/>
<feature type="compositionally biased region" description="Polar residues" evidence="3">
    <location>
        <begin position="655"/>
        <end position="670"/>
    </location>
</feature>
<feature type="region of interest" description="Disordered" evidence="3">
    <location>
        <begin position="701"/>
        <end position="730"/>
    </location>
</feature>
<evidence type="ECO:0000256" key="2">
    <source>
        <dbReference type="PROSITE-ProRule" id="PRU00168"/>
    </source>
</evidence>
<dbReference type="Pfam" id="PF00617">
    <property type="entry name" value="RasGEF"/>
    <property type="match status" value="1"/>
</dbReference>
<feature type="domain" description="Ras-GEF" evidence="4">
    <location>
        <begin position="336"/>
        <end position="561"/>
    </location>
</feature>
<feature type="region of interest" description="Disordered" evidence="3">
    <location>
        <begin position="642"/>
        <end position="683"/>
    </location>
</feature>
<comment type="caution">
    <text evidence="5">The sequence shown here is derived from an EMBL/GenBank/DDBJ whole genome shotgun (WGS) entry which is preliminary data.</text>
</comment>
<feature type="compositionally biased region" description="Polar residues" evidence="3">
    <location>
        <begin position="950"/>
        <end position="962"/>
    </location>
</feature>
<dbReference type="SMART" id="SM00147">
    <property type="entry name" value="RasGEF"/>
    <property type="match status" value="1"/>
</dbReference>
<dbReference type="GO" id="GO:0005085">
    <property type="term" value="F:guanyl-nucleotide exchange factor activity"/>
    <property type="evidence" value="ECO:0007669"/>
    <property type="project" value="UniProtKB-KW"/>
</dbReference>
<evidence type="ECO:0000259" key="4">
    <source>
        <dbReference type="PROSITE" id="PS50009"/>
    </source>
</evidence>
<dbReference type="InterPro" id="IPR036964">
    <property type="entry name" value="RASGEF_cat_dom_sf"/>
</dbReference>
<feature type="region of interest" description="Disordered" evidence="3">
    <location>
        <begin position="848"/>
        <end position="868"/>
    </location>
</feature>
<dbReference type="GO" id="GO:0007265">
    <property type="term" value="P:Ras protein signal transduction"/>
    <property type="evidence" value="ECO:0007669"/>
    <property type="project" value="TreeGrafter"/>
</dbReference>
<reference evidence="5" key="1">
    <citation type="submission" date="2020-05" db="EMBL/GenBank/DDBJ databases">
        <title>Phylogenomic resolution of chytrid fungi.</title>
        <authorList>
            <person name="Stajich J.E."/>
            <person name="Amses K."/>
            <person name="Simmons R."/>
            <person name="Seto K."/>
            <person name="Myers J."/>
            <person name="Bonds A."/>
            <person name="Quandt C.A."/>
            <person name="Barry K."/>
            <person name="Liu P."/>
            <person name="Grigoriev I."/>
            <person name="Longcore J.E."/>
            <person name="James T.Y."/>
        </authorList>
    </citation>
    <scope>NUCLEOTIDE SEQUENCE</scope>
    <source>
        <strain evidence="5">JEL0513</strain>
    </source>
</reference>
<dbReference type="InterPro" id="IPR023578">
    <property type="entry name" value="Ras_GEF_dom_sf"/>
</dbReference>
<feature type="compositionally biased region" description="Basic and acidic residues" evidence="3">
    <location>
        <begin position="645"/>
        <end position="654"/>
    </location>
</feature>